<dbReference type="EMBL" id="AUWU02000004">
    <property type="protein sequence ID" value="KAH0573638.1"/>
    <property type="molecule type" value="Genomic_DNA"/>
</dbReference>
<evidence type="ECO:0000313" key="4">
    <source>
        <dbReference type="EMBL" id="EST48556.1"/>
    </source>
</evidence>
<dbReference type="Gene3D" id="3.40.30.10">
    <property type="entry name" value="Glutaredoxin"/>
    <property type="match status" value="1"/>
</dbReference>
<comment type="similarity">
    <text evidence="1">Belongs to the protein disulfide isomerase family.</text>
</comment>
<dbReference type="PANTHER" id="PTHR45672:SF3">
    <property type="entry name" value="THIOREDOXIN DOMAIN-CONTAINING PROTEIN 5"/>
    <property type="match status" value="1"/>
</dbReference>
<dbReference type="Proteomes" id="UP000018208">
    <property type="component" value="Unassembled WGS sequence"/>
</dbReference>
<dbReference type="AlphaFoldDB" id="V6LXW7"/>
<dbReference type="GO" id="GO:0003756">
    <property type="term" value="F:protein disulfide isomerase activity"/>
    <property type="evidence" value="ECO:0007669"/>
    <property type="project" value="TreeGrafter"/>
</dbReference>
<accession>V6LXW7</accession>
<keyword evidence="6" id="KW-1185">Reference proteome</keyword>
<evidence type="ECO:0000256" key="2">
    <source>
        <dbReference type="ARBA" id="ARBA00022729"/>
    </source>
</evidence>
<dbReference type="CDD" id="cd02961">
    <property type="entry name" value="PDI_a_family"/>
    <property type="match status" value="1"/>
</dbReference>
<protein>
    <submittedName>
        <fullName evidence="4">Thioredoxin domain-containing protein</fullName>
    </submittedName>
</protein>
<proteinExistence type="inferred from homology"/>
<dbReference type="EMBL" id="KI545981">
    <property type="protein sequence ID" value="EST48556.1"/>
    <property type="molecule type" value="Genomic_DNA"/>
</dbReference>
<organism evidence="4">
    <name type="scientific">Spironucleus salmonicida</name>
    <dbReference type="NCBI Taxonomy" id="348837"/>
    <lineage>
        <taxon>Eukaryota</taxon>
        <taxon>Metamonada</taxon>
        <taxon>Diplomonadida</taxon>
        <taxon>Hexamitidae</taxon>
        <taxon>Hexamitinae</taxon>
        <taxon>Spironucleus</taxon>
    </lineage>
</organism>
<dbReference type="InterPro" id="IPR013766">
    <property type="entry name" value="Thioredoxin_domain"/>
</dbReference>
<reference evidence="4 5" key="1">
    <citation type="journal article" date="2014" name="PLoS Genet.">
        <title>The Genome of Spironucleus salmonicida Highlights a Fish Pathogen Adapted to Fluctuating Environments.</title>
        <authorList>
            <person name="Xu F."/>
            <person name="Jerlstrom-Hultqvist J."/>
            <person name="Einarsson E."/>
            <person name="Astvaldsson A."/>
            <person name="Svard S.G."/>
            <person name="Andersson J.O."/>
        </authorList>
    </citation>
    <scope>NUCLEOTIDE SEQUENCE</scope>
    <source>
        <strain evidence="5">ATCC 50377</strain>
    </source>
</reference>
<evidence type="ECO:0000259" key="3">
    <source>
        <dbReference type="Pfam" id="PF00085"/>
    </source>
</evidence>
<reference evidence="5" key="2">
    <citation type="submission" date="2020-12" db="EMBL/GenBank/DDBJ databases">
        <title>New Spironucleus salmonicida genome in near-complete chromosomes.</title>
        <authorList>
            <person name="Xu F."/>
            <person name="Kurt Z."/>
            <person name="Jimenez-Gonzalez A."/>
            <person name="Astvaldsson A."/>
            <person name="Andersson J.O."/>
            <person name="Svard S.G."/>
        </authorList>
    </citation>
    <scope>NUCLEOTIDE SEQUENCE</scope>
    <source>
        <strain evidence="5">ATCC 50377</strain>
    </source>
</reference>
<dbReference type="Pfam" id="PF00085">
    <property type="entry name" value="Thioredoxin"/>
    <property type="match status" value="1"/>
</dbReference>
<keyword evidence="2" id="KW-0732">Signal</keyword>
<dbReference type="VEuPathDB" id="GiardiaDB:SS50377_23573"/>
<evidence type="ECO:0000313" key="5">
    <source>
        <dbReference type="EMBL" id="KAH0573638.1"/>
    </source>
</evidence>
<feature type="domain" description="Thioredoxin" evidence="3">
    <location>
        <begin position="10"/>
        <end position="103"/>
    </location>
</feature>
<evidence type="ECO:0000313" key="6">
    <source>
        <dbReference type="Proteomes" id="UP000018208"/>
    </source>
</evidence>
<dbReference type="SUPFAM" id="SSF52833">
    <property type="entry name" value="Thioredoxin-like"/>
    <property type="match status" value="1"/>
</dbReference>
<name>V6LXW7_9EUKA</name>
<dbReference type="PANTHER" id="PTHR45672">
    <property type="entry name" value="PROTEIN DISULFIDE-ISOMERASE C17H9.14C-RELATED"/>
    <property type="match status" value="1"/>
</dbReference>
<dbReference type="InterPro" id="IPR051063">
    <property type="entry name" value="PDI"/>
</dbReference>
<sequence>MLLIFAQIDATKNFYDTIQDQETQIVVLFYAEWCVNYQDFKPIWNTLIHPKVKFLEVDCVYARDVCQEERIKGYPTIKLYKDGEATDMFTGVKDKHEIDNWIRFKVK</sequence>
<evidence type="ECO:0000256" key="1">
    <source>
        <dbReference type="ARBA" id="ARBA00006347"/>
    </source>
</evidence>
<dbReference type="OrthoDB" id="72053at2759"/>
<dbReference type="GO" id="GO:0006457">
    <property type="term" value="P:protein folding"/>
    <property type="evidence" value="ECO:0007669"/>
    <property type="project" value="TreeGrafter"/>
</dbReference>
<gene>
    <name evidence="4" type="ORF">SS50377_11167</name>
    <name evidence="5" type="ORF">SS50377_23573</name>
</gene>
<dbReference type="InterPro" id="IPR036249">
    <property type="entry name" value="Thioredoxin-like_sf"/>
</dbReference>
<dbReference type="GO" id="GO:0005783">
    <property type="term" value="C:endoplasmic reticulum"/>
    <property type="evidence" value="ECO:0007669"/>
    <property type="project" value="TreeGrafter"/>
</dbReference>